<proteinExistence type="predicted"/>
<name>A0A0N6WGD3_9CAUD</name>
<gene>
    <name evidence="1" type="ORF">SP35_46</name>
</gene>
<evidence type="ECO:0000313" key="1">
    <source>
        <dbReference type="EMBL" id="AKJ74109.1"/>
    </source>
</evidence>
<protein>
    <submittedName>
        <fullName evidence="1">Vascular endothelial growth factor receptor 1 isoform 1</fullName>
    </submittedName>
</protein>
<keyword evidence="2" id="KW-1185">Reference proteome</keyword>
<organism evidence="1 2">
    <name type="scientific">Salmonella phage 35</name>
    <dbReference type="NCBI Taxonomy" id="1654888"/>
    <lineage>
        <taxon>Viruses</taxon>
        <taxon>Duplodnaviria</taxon>
        <taxon>Heunggongvirae</taxon>
        <taxon>Uroviricota</taxon>
        <taxon>Caudoviricetes</taxon>
        <taxon>Casjensviridae</taxon>
        <taxon>Chivirus</taxon>
        <taxon>Chivirus cv35</taxon>
    </lineage>
</organism>
<dbReference type="EMBL" id="KR296689">
    <property type="protein sequence ID" value="AKJ74109.1"/>
    <property type="molecule type" value="Genomic_DNA"/>
</dbReference>
<keyword evidence="1" id="KW-0675">Receptor</keyword>
<sequence length="166" mass="18980">MLPSAERLTTSWRMGFRIGRATHPTYNIGYNVYICPAGINRAEGRDLYRIPISAGQDEKYMEVEWLADTKTLNIYLNDELVSTRTNYTANDMSYGLILMCEHYVGGNTSSTPFSGFELRDMYVQKIVSDADQRLGSRRKCMRSIPLMTMLYSSLGQTHIRQTPPSR</sequence>
<evidence type="ECO:0000313" key="2">
    <source>
        <dbReference type="Proteomes" id="UP000224329"/>
    </source>
</evidence>
<accession>A0A0N6WGD3</accession>
<dbReference type="Proteomes" id="UP000224329">
    <property type="component" value="Segment"/>
</dbReference>
<reference evidence="1 2" key="1">
    <citation type="journal article" date="2016" name="Virus Genes">
        <title>Genomic characterization of Salmonella bacteriophages isolated from India.</title>
        <authorList>
            <person name="Karpe Y.A."/>
            <person name="Kanade G.D."/>
            <person name="Pingale K.D."/>
            <person name="Arankalle V.A."/>
            <person name="Banerjee K."/>
        </authorList>
    </citation>
    <scope>NUCLEOTIDE SEQUENCE [LARGE SCALE GENOMIC DNA]</scope>
</reference>